<accession>A0A223V334</accession>
<dbReference type="OrthoDB" id="7432683at2"/>
<gene>
    <name evidence="1" type="ORF">CJ263_03740</name>
</gene>
<dbReference type="InterPro" id="IPR008969">
    <property type="entry name" value="CarboxyPept-like_regulatory"/>
</dbReference>
<dbReference type="RefSeq" id="WP_094996034.1">
    <property type="nucleotide sequence ID" value="NZ_BMJL01000001.1"/>
</dbReference>
<evidence type="ECO:0000313" key="1">
    <source>
        <dbReference type="EMBL" id="ASV29408.1"/>
    </source>
</evidence>
<dbReference type="Proteomes" id="UP000215244">
    <property type="component" value="Chromosome"/>
</dbReference>
<dbReference type="SUPFAM" id="SSF49464">
    <property type="entry name" value="Carboxypeptidase regulatory domain-like"/>
    <property type="match status" value="1"/>
</dbReference>
<proteinExistence type="predicted"/>
<evidence type="ECO:0000313" key="2">
    <source>
        <dbReference type="Proteomes" id="UP000215244"/>
    </source>
</evidence>
<sequence length="242" mass="27034">MKKAFRISVNQPCSENFINFKKTELGGHCNRCQKEVIDFTQFSDLDIARHFTNDNGKTCGRFRTSQLKNYEFDSVNNMNTNLFSRTLGIASFSLLALCTTAPILAQDIAQANPVMEITISKELKSDSVAKVDSYTVTGTVLDESNLPIPGVNVVLKGTSEGTSTDYDGKFEFPRKLEVNDILVFSYIGYDTKEYKVKESTSETIDITIVFDATDIELMGDVVVGGAYKSKRNIFQKFIALFK</sequence>
<dbReference type="AlphaFoldDB" id="A0A223V334"/>
<reference evidence="1 2" key="1">
    <citation type="submission" date="2017-08" db="EMBL/GenBank/DDBJ databases">
        <title>The complete genome sequence of Maribacter sp. B1, isolated from deep-sea sediment.</title>
        <authorList>
            <person name="Wu Y.-H."/>
            <person name="Cheng H."/>
            <person name="Xu X.-W."/>
        </authorList>
    </citation>
    <scope>NUCLEOTIDE SEQUENCE [LARGE SCALE GENOMIC DNA]</scope>
    <source>
        <strain evidence="1 2">B1</strain>
    </source>
</reference>
<keyword evidence="2" id="KW-1185">Reference proteome</keyword>
<dbReference type="EMBL" id="CP022957">
    <property type="protein sequence ID" value="ASV29408.1"/>
    <property type="molecule type" value="Genomic_DNA"/>
</dbReference>
<dbReference type="KEGG" id="marb:CJ263_03740"/>
<dbReference type="Gene3D" id="2.60.40.1120">
    <property type="entry name" value="Carboxypeptidase-like, regulatory domain"/>
    <property type="match status" value="1"/>
</dbReference>
<organism evidence="1 2">
    <name type="scientific">Maribacter cobaltidurans</name>
    <dbReference type="NCBI Taxonomy" id="1178778"/>
    <lineage>
        <taxon>Bacteria</taxon>
        <taxon>Pseudomonadati</taxon>
        <taxon>Bacteroidota</taxon>
        <taxon>Flavobacteriia</taxon>
        <taxon>Flavobacteriales</taxon>
        <taxon>Flavobacteriaceae</taxon>
        <taxon>Maribacter</taxon>
    </lineage>
</organism>
<protein>
    <submittedName>
        <fullName evidence="1">Uncharacterized protein</fullName>
    </submittedName>
</protein>
<name>A0A223V334_9FLAO</name>
<dbReference type="Pfam" id="PF13715">
    <property type="entry name" value="CarbopepD_reg_2"/>
    <property type="match status" value="1"/>
</dbReference>